<gene>
    <name evidence="1" type="ORF">A3F84_00105</name>
</gene>
<dbReference type="Gene3D" id="3.20.20.60">
    <property type="entry name" value="Phosphoenolpyruvate-binding domains"/>
    <property type="match status" value="1"/>
</dbReference>
<evidence type="ECO:0000313" key="1">
    <source>
        <dbReference type="EMBL" id="OGG50908.1"/>
    </source>
</evidence>
<dbReference type="EMBL" id="MFKF01000198">
    <property type="protein sequence ID" value="OGG50908.1"/>
    <property type="molecule type" value="Genomic_DNA"/>
</dbReference>
<dbReference type="Proteomes" id="UP000178606">
    <property type="component" value="Unassembled WGS sequence"/>
</dbReference>
<comment type="caution">
    <text evidence="1">The sequence shown here is derived from an EMBL/GenBank/DDBJ whole genome shotgun (WGS) entry which is preliminary data.</text>
</comment>
<name>A0A1F6CP30_HANXR</name>
<dbReference type="AlphaFoldDB" id="A0A1F6CP30"/>
<protein>
    <recommendedName>
        <fullName evidence="3">HpcH/HpaI aldolase/citrate lyase domain-containing protein</fullName>
    </recommendedName>
</protein>
<sequence>MGVRVNRVKQILKQGGTVYGSAVRLPEPGLVEVLGYAGFDFVLIDGEHGSVTTPAPEGVGFSGNA</sequence>
<proteinExistence type="predicted"/>
<accession>A0A1F6CP30</accession>
<dbReference type="SUPFAM" id="SSF51621">
    <property type="entry name" value="Phosphoenolpyruvate/pyruvate domain"/>
    <property type="match status" value="1"/>
</dbReference>
<evidence type="ECO:0000313" key="2">
    <source>
        <dbReference type="Proteomes" id="UP000178606"/>
    </source>
</evidence>
<dbReference type="InterPro" id="IPR040442">
    <property type="entry name" value="Pyrv_kinase-like_dom_sf"/>
</dbReference>
<dbReference type="GO" id="GO:0003824">
    <property type="term" value="F:catalytic activity"/>
    <property type="evidence" value="ECO:0007669"/>
    <property type="project" value="InterPro"/>
</dbReference>
<organism evidence="1 2">
    <name type="scientific">Handelsmanbacteria sp. (strain RIFCSPLOWO2_12_FULL_64_10)</name>
    <dbReference type="NCBI Taxonomy" id="1817868"/>
    <lineage>
        <taxon>Bacteria</taxon>
        <taxon>Candidatus Handelsmaniibacteriota</taxon>
    </lineage>
</organism>
<reference evidence="1 2" key="1">
    <citation type="journal article" date="2016" name="Nat. Commun.">
        <title>Thousands of microbial genomes shed light on interconnected biogeochemical processes in an aquifer system.</title>
        <authorList>
            <person name="Anantharaman K."/>
            <person name="Brown C.T."/>
            <person name="Hug L.A."/>
            <person name="Sharon I."/>
            <person name="Castelle C.J."/>
            <person name="Probst A.J."/>
            <person name="Thomas B.C."/>
            <person name="Singh A."/>
            <person name="Wilkins M.J."/>
            <person name="Karaoz U."/>
            <person name="Brodie E.L."/>
            <person name="Williams K.H."/>
            <person name="Hubbard S.S."/>
            <person name="Banfield J.F."/>
        </authorList>
    </citation>
    <scope>NUCLEOTIDE SEQUENCE [LARGE SCALE GENOMIC DNA]</scope>
    <source>
        <strain evidence="2">RIFCSPLOWO2_12_FULL_64_10</strain>
    </source>
</reference>
<dbReference type="InterPro" id="IPR015813">
    <property type="entry name" value="Pyrv/PenolPyrv_kinase-like_dom"/>
</dbReference>
<evidence type="ECO:0008006" key="3">
    <source>
        <dbReference type="Google" id="ProtNLM"/>
    </source>
</evidence>